<dbReference type="PANTHER" id="PTHR11963:SF48">
    <property type="entry name" value="DIPEPTIDASE B, ISOFORM A"/>
    <property type="match status" value="1"/>
</dbReference>
<organism evidence="7">
    <name type="scientific">Cuerna arida</name>
    <dbReference type="NCBI Taxonomy" id="1464854"/>
    <lineage>
        <taxon>Eukaryota</taxon>
        <taxon>Metazoa</taxon>
        <taxon>Ecdysozoa</taxon>
        <taxon>Arthropoda</taxon>
        <taxon>Hexapoda</taxon>
        <taxon>Insecta</taxon>
        <taxon>Pterygota</taxon>
        <taxon>Neoptera</taxon>
        <taxon>Paraneoptera</taxon>
        <taxon>Hemiptera</taxon>
        <taxon>Auchenorrhyncha</taxon>
        <taxon>Membracoidea</taxon>
        <taxon>Cicadellidae</taxon>
        <taxon>Cicadellinae</taxon>
        <taxon>Proconiini</taxon>
        <taxon>Cuerna</taxon>
    </lineage>
</organism>
<evidence type="ECO:0000256" key="2">
    <source>
        <dbReference type="ARBA" id="ARBA00022438"/>
    </source>
</evidence>
<sequence length="502" mass="54670">MVRLLFTVYLVSLSKSIFGVHIFELDYRVTPEPTLTSPDYDGYVFIYRYPPNDSTIPAPIRERLMRENEYTGDSSLVEVDLPAKRMIYAPVTEASEFKSVRKFGEAAKKAMKSARDHGIKAPLLVLHLDPSPKLPHAELVTLLGALDTFFVNPRDREKNSPRGKFLGVWGPEYSTLIDIVNIAANLEDGRVVARDVSEAISESMSPPNFEGYLHDVFPPESGVNISVVTDPRTLQRDFPFFSMGTNKGEEAHARRIVILTYDTPAPVVDTVLLVGEGASYNTPRASLSAKAGAAAIAGFMKVLSDTGVRGLKVVAALALSRNPAGEILQDAVKARSGRKVRVINNEGKGKMVLADMMCHMKELVEKKEASVNPYIISIASGSEHTIVTDNGPAAKAEEGQILKVNSEKIGEPLEARVLKKDDFGNFKEGDVLEQPTVLEGSAQAAFMLAASGLDKHGLDSQLPVKYSHLDVPGCVSGAASAVLTLANRFILRLEDPLDTAWH</sequence>
<evidence type="ECO:0000256" key="4">
    <source>
        <dbReference type="ARBA" id="ARBA00022801"/>
    </source>
</evidence>
<protein>
    <recommendedName>
        <fullName evidence="6">Cytosol aminopeptidase domain-containing protein</fullName>
    </recommendedName>
</protein>
<dbReference type="Gene3D" id="3.40.630.10">
    <property type="entry name" value="Zn peptidases"/>
    <property type="match status" value="1"/>
</dbReference>
<dbReference type="SUPFAM" id="SSF53187">
    <property type="entry name" value="Zn-dependent exopeptidases"/>
    <property type="match status" value="1"/>
</dbReference>
<evidence type="ECO:0000313" key="7">
    <source>
        <dbReference type="EMBL" id="JAS53870.1"/>
    </source>
</evidence>
<keyword evidence="5" id="KW-0732">Signal</keyword>
<feature type="domain" description="Cytosol aminopeptidase" evidence="6">
    <location>
        <begin position="192"/>
        <end position="475"/>
    </location>
</feature>
<evidence type="ECO:0000259" key="6">
    <source>
        <dbReference type="Pfam" id="PF00883"/>
    </source>
</evidence>
<proteinExistence type="inferred from homology"/>
<dbReference type="PANTHER" id="PTHR11963">
    <property type="entry name" value="LEUCINE AMINOPEPTIDASE-RELATED"/>
    <property type="match status" value="1"/>
</dbReference>
<reference evidence="7" key="1">
    <citation type="submission" date="2015-11" db="EMBL/GenBank/DDBJ databases">
        <title>De novo transcriptome assembly of four potential Pierce s Disease insect vectors from Arizona vineyards.</title>
        <authorList>
            <person name="Tassone E.E."/>
        </authorList>
    </citation>
    <scope>NUCLEOTIDE SEQUENCE</scope>
</reference>
<dbReference type="GO" id="GO:0006508">
    <property type="term" value="P:proteolysis"/>
    <property type="evidence" value="ECO:0007669"/>
    <property type="project" value="UniProtKB-KW"/>
</dbReference>
<keyword evidence="3" id="KW-0645">Protease</keyword>
<evidence type="ECO:0000256" key="3">
    <source>
        <dbReference type="ARBA" id="ARBA00022670"/>
    </source>
</evidence>
<gene>
    <name evidence="7" type="ORF">g.35030</name>
</gene>
<dbReference type="EMBL" id="GECZ01015899">
    <property type="protein sequence ID" value="JAS53870.1"/>
    <property type="molecule type" value="Transcribed_RNA"/>
</dbReference>
<keyword evidence="2" id="KW-0031">Aminopeptidase</keyword>
<accession>A0A1B6FUJ2</accession>
<dbReference type="GO" id="GO:0070006">
    <property type="term" value="F:metalloaminopeptidase activity"/>
    <property type="evidence" value="ECO:0007669"/>
    <property type="project" value="InterPro"/>
</dbReference>
<evidence type="ECO:0000256" key="1">
    <source>
        <dbReference type="ARBA" id="ARBA00009528"/>
    </source>
</evidence>
<keyword evidence="4" id="KW-0378">Hydrolase</keyword>
<feature type="chain" id="PRO_5008583213" description="Cytosol aminopeptidase domain-containing protein" evidence="5">
    <location>
        <begin position="20"/>
        <end position="502"/>
    </location>
</feature>
<dbReference type="InterPro" id="IPR011356">
    <property type="entry name" value="Leucine_aapep/pepB"/>
</dbReference>
<name>A0A1B6FUJ2_9HEMI</name>
<dbReference type="AlphaFoldDB" id="A0A1B6FUJ2"/>
<dbReference type="InterPro" id="IPR000819">
    <property type="entry name" value="Peptidase_M17_C"/>
</dbReference>
<comment type="similarity">
    <text evidence="1">Belongs to the peptidase M17 family.</text>
</comment>
<dbReference type="Pfam" id="PF00883">
    <property type="entry name" value="Peptidase_M17"/>
    <property type="match status" value="1"/>
</dbReference>
<evidence type="ECO:0000256" key="5">
    <source>
        <dbReference type="SAM" id="SignalP"/>
    </source>
</evidence>
<feature type="signal peptide" evidence="5">
    <location>
        <begin position="1"/>
        <end position="19"/>
    </location>
</feature>
<dbReference type="GO" id="GO:0005737">
    <property type="term" value="C:cytoplasm"/>
    <property type="evidence" value="ECO:0007669"/>
    <property type="project" value="InterPro"/>
</dbReference>
<dbReference type="GO" id="GO:0030145">
    <property type="term" value="F:manganese ion binding"/>
    <property type="evidence" value="ECO:0007669"/>
    <property type="project" value="InterPro"/>
</dbReference>